<dbReference type="Proteomes" id="UP000054342">
    <property type="component" value="Unassembled WGS sequence"/>
</dbReference>
<accession>A0A0D2CNA6</accession>
<dbReference type="AlphaFoldDB" id="A0A0D2CNA6"/>
<keyword evidence="4" id="KW-1185">Reference proteome</keyword>
<evidence type="ECO:0000256" key="1">
    <source>
        <dbReference type="SAM" id="Coils"/>
    </source>
</evidence>
<organism evidence="3 4">
    <name type="scientific">Exophiala xenobiotica</name>
    <dbReference type="NCBI Taxonomy" id="348802"/>
    <lineage>
        <taxon>Eukaryota</taxon>
        <taxon>Fungi</taxon>
        <taxon>Dikarya</taxon>
        <taxon>Ascomycota</taxon>
        <taxon>Pezizomycotina</taxon>
        <taxon>Eurotiomycetes</taxon>
        <taxon>Chaetothyriomycetidae</taxon>
        <taxon>Chaetothyriales</taxon>
        <taxon>Herpotrichiellaceae</taxon>
        <taxon>Exophiala</taxon>
    </lineage>
</organism>
<reference evidence="3 4" key="1">
    <citation type="submission" date="2015-01" db="EMBL/GenBank/DDBJ databases">
        <title>The Genome Sequence of Exophiala xenobiotica CBS118157.</title>
        <authorList>
            <consortium name="The Broad Institute Genomics Platform"/>
            <person name="Cuomo C."/>
            <person name="de Hoog S."/>
            <person name="Gorbushina A."/>
            <person name="Stielow B."/>
            <person name="Teixiera M."/>
            <person name="Abouelleil A."/>
            <person name="Chapman S.B."/>
            <person name="Priest M."/>
            <person name="Young S.K."/>
            <person name="Wortman J."/>
            <person name="Nusbaum C."/>
            <person name="Birren B."/>
        </authorList>
    </citation>
    <scope>NUCLEOTIDE SEQUENCE [LARGE SCALE GENOMIC DNA]</scope>
    <source>
        <strain evidence="3 4">CBS 118157</strain>
    </source>
</reference>
<feature type="region of interest" description="Disordered" evidence="2">
    <location>
        <begin position="496"/>
        <end position="521"/>
    </location>
</feature>
<sequence>MGNNQSDQADWEGSMAAYRQQIESINQRLNLLPEPDDVELSEEISRAEGVFRFDNLTQLLDGLETPSSPTIAATVHLLTNMHAKALQMEKHYEGLELQLEKRTEITRRLCSKIIEWLRLMLKTVQTMNQKDAQHDTTTDLPMLKELLGRMTEELNAIEPPEMIPETTDLLSARLNDIWKSLEESTKECARLQKEAAVWKEKYDDLDSRTQKALKDQCSRALEAAETVAHLGLLEQNQVLFSGCIRLLSECAVKEEDATSMTEFTSLVLETMTSMMAYCNGLVDRSDRCEADKQKAETELGRVRANLDNKQQKNGELRNEIEEGKAQVQQAKETIQENKDLRRENKSLRNYKQETLTLRKKLRDSNVTALNARIQELEGQLTEARADLGKNDTIPELAQEDAGIGASDVREAVSKKVVELLNHQKGELLKLRKQVREMDVAPGGNAWSIVLRTSSVVDETVGSMIKNINNFLTSGSNKGTEFDRARLLEDEGFPVLAAPATGEMGPGKGGQQGAEKKGRNKV</sequence>
<feature type="coiled-coil region" evidence="1">
    <location>
        <begin position="285"/>
        <end position="386"/>
    </location>
</feature>
<protein>
    <submittedName>
        <fullName evidence="3">Uncharacterized protein</fullName>
    </submittedName>
</protein>
<dbReference type="RefSeq" id="XP_013311961.1">
    <property type="nucleotide sequence ID" value="XM_013456507.1"/>
</dbReference>
<keyword evidence="1" id="KW-0175">Coiled coil</keyword>
<gene>
    <name evidence="3" type="ORF">PV05_10105</name>
</gene>
<name>A0A0D2CNA6_9EURO</name>
<feature type="coiled-coil region" evidence="1">
    <location>
        <begin position="181"/>
        <end position="208"/>
    </location>
</feature>
<evidence type="ECO:0000256" key="2">
    <source>
        <dbReference type="SAM" id="MobiDB-lite"/>
    </source>
</evidence>
<evidence type="ECO:0000313" key="3">
    <source>
        <dbReference type="EMBL" id="KIW51377.1"/>
    </source>
</evidence>
<evidence type="ECO:0000313" key="4">
    <source>
        <dbReference type="Proteomes" id="UP000054342"/>
    </source>
</evidence>
<proteinExistence type="predicted"/>
<dbReference type="HOGENOM" id="CLU_525794_0_0_1"/>
<dbReference type="GeneID" id="25332013"/>
<dbReference type="EMBL" id="KN847322">
    <property type="protein sequence ID" value="KIW51377.1"/>
    <property type="molecule type" value="Genomic_DNA"/>
</dbReference>